<dbReference type="EMBL" id="RJUL01000008">
    <property type="protein sequence ID" value="ROQ23437.1"/>
    <property type="molecule type" value="Genomic_DNA"/>
</dbReference>
<gene>
    <name evidence="3" type="ORF">EDC28_108175</name>
</gene>
<dbReference type="Proteomes" id="UP000268033">
    <property type="component" value="Unassembled WGS sequence"/>
</dbReference>
<feature type="transmembrane region" description="Helical" evidence="1">
    <location>
        <begin position="12"/>
        <end position="34"/>
    </location>
</feature>
<feature type="transmembrane region" description="Helical" evidence="1">
    <location>
        <begin position="69"/>
        <end position="88"/>
    </location>
</feature>
<evidence type="ECO:0000313" key="4">
    <source>
        <dbReference type="Proteomes" id="UP000268033"/>
    </source>
</evidence>
<dbReference type="Pfam" id="PF14358">
    <property type="entry name" value="DUF4405"/>
    <property type="match status" value="1"/>
</dbReference>
<name>A0A3N1P8R4_9GAMM</name>
<sequence>MSLKAWATPLTIGGFVISAVTGVVIFFHINIGLVRPAHEWLSWLMILGVVFHLALHWKGFKGYFRKGLALGIILLCLILTGASMVPMAKPQGGGGRGAMFQAVGLLTQAPLSTLAPVLGQSLDDVTATLKKSGFEVTSPAQSLEGLARQQGKRGTDLLVLLMPKGKGR</sequence>
<evidence type="ECO:0000313" key="3">
    <source>
        <dbReference type="EMBL" id="ROQ23437.1"/>
    </source>
</evidence>
<dbReference type="STRING" id="584787.GCA_001247655_03880"/>
<protein>
    <submittedName>
        <fullName evidence="3">Uncharacterized protein DUF4405</fullName>
    </submittedName>
</protein>
<keyword evidence="1" id="KW-1133">Transmembrane helix</keyword>
<organism evidence="3 4">
    <name type="scientific">Gallaecimonas pentaromativorans</name>
    <dbReference type="NCBI Taxonomy" id="584787"/>
    <lineage>
        <taxon>Bacteria</taxon>
        <taxon>Pseudomonadati</taxon>
        <taxon>Pseudomonadota</taxon>
        <taxon>Gammaproteobacteria</taxon>
        <taxon>Enterobacterales</taxon>
        <taxon>Gallaecimonadaceae</taxon>
        <taxon>Gallaecimonas</taxon>
    </lineage>
</organism>
<feature type="domain" description="Flavinylation-associated cytochrome" evidence="2">
    <location>
        <begin position="6"/>
        <end position="57"/>
    </location>
</feature>
<keyword evidence="1" id="KW-0472">Membrane</keyword>
<reference evidence="3 4" key="1">
    <citation type="submission" date="2018-11" db="EMBL/GenBank/DDBJ databases">
        <title>Genomic Encyclopedia of Type Strains, Phase IV (KMG-IV): sequencing the most valuable type-strain genomes for metagenomic binning, comparative biology and taxonomic classification.</title>
        <authorList>
            <person name="Goeker M."/>
        </authorList>
    </citation>
    <scope>NUCLEOTIDE SEQUENCE [LARGE SCALE GENOMIC DNA]</scope>
    <source>
        <strain evidence="3 4">DSM 21945</strain>
    </source>
</reference>
<dbReference type="InterPro" id="IPR025517">
    <property type="entry name" value="DUF4405"/>
</dbReference>
<keyword evidence="1" id="KW-0812">Transmembrane</keyword>
<accession>A0A3N1P8R4</accession>
<evidence type="ECO:0000256" key="1">
    <source>
        <dbReference type="SAM" id="Phobius"/>
    </source>
</evidence>
<dbReference type="RefSeq" id="WP_123422217.1">
    <property type="nucleotide sequence ID" value="NZ_RJUL01000008.1"/>
</dbReference>
<evidence type="ECO:0000259" key="2">
    <source>
        <dbReference type="Pfam" id="PF14358"/>
    </source>
</evidence>
<comment type="caution">
    <text evidence="3">The sequence shown here is derived from an EMBL/GenBank/DDBJ whole genome shotgun (WGS) entry which is preliminary data.</text>
</comment>
<feature type="transmembrane region" description="Helical" evidence="1">
    <location>
        <begin position="40"/>
        <end position="57"/>
    </location>
</feature>
<keyword evidence="4" id="KW-1185">Reference proteome</keyword>
<dbReference type="AlphaFoldDB" id="A0A3N1P8R4"/>
<proteinExistence type="predicted"/>